<dbReference type="HAMAP" id="MF_00775">
    <property type="entry name" value="UPF0311"/>
    <property type="match status" value="1"/>
</dbReference>
<dbReference type="RefSeq" id="WP_052499943.1">
    <property type="nucleotide sequence ID" value="NZ_LXEY01000111.1"/>
</dbReference>
<dbReference type="AlphaFoldDB" id="A0A1B7LVA2"/>
<dbReference type="Gene3D" id="2.40.160.20">
    <property type="match status" value="1"/>
</dbReference>
<comment type="similarity">
    <text evidence="1">Belongs to the UPF0311 family.</text>
</comment>
<evidence type="ECO:0000313" key="3">
    <source>
        <dbReference type="Proteomes" id="UP000078292"/>
    </source>
</evidence>
<dbReference type="OrthoDB" id="3368702at2"/>
<keyword evidence="3" id="KW-1185">Reference proteome</keyword>
<dbReference type="Pfam" id="PF11578">
    <property type="entry name" value="DUF3237"/>
    <property type="match status" value="1"/>
</dbReference>
<dbReference type="InterPro" id="IPR020915">
    <property type="entry name" value="UPF0311"/>
</dbReference>
<dbReference type="PANTHER" id="PTHR37315">
    <property type="entry name" value="UPF0311 PROTEIN BLR7842"/>
    <property type="match status" value="1"/>
</dbReference>
<dbReference type="STRING" id="1837282.A6F49_01155"/>
<dbReference type="PANTHER" id="PTHR37315:SF1">
    <property type="entry name" value="UPF0311 PROTEIN BLR7842"/>
    <property type="match status" value="1"/>
</dbReference>
<protein>
    <recommendedName>
        <fullName evidence="1">UPF0311 protein A6F49_01155</fullName>
    </recommendedName>
</protein>
<comment type="caution">
    <text evidence="2">The sequence shown here is derived from an EMBL/GenBank/DDBJ whole genome shotgun (WGS) entry which is preliminary data.</text>
</comment>
<sequence length="165" mass="17928">MTTPLHTASQPEPPELEYFGRLNIEVAAPVEVGRTHAGQRRVIPITGGSLTGPNVSGAILNAGADFQVIRSATESDLDARYVIELDDGARLFVMNVAYRTGSAEDIAALAEGSEVPAERIYFRCAPRFEVADSDTSSWQWLESTVVIGSGRREPDAVLIDLWIVR</sequence>
<evidence type="ECO:0000313" key="2">
    <source>
        <dbReference type="EMBL" id="OAV52156.1"/>
    </source>
</evidence>
<accession>A0A1B7LVA2</accession>
<reference evidence="2 3" key="1">
    <citation type="submission" date="2016-04" db="EMBL/GenBank/DDBJ databases">
        <title>First whole genome shotgun sequence of the bacterium Enteractinococcus sp. strain UASWS1574.</title>
        <authorList>
            <person name="Crovadore J."/>
            <person name="Chablais R."/>
            <person name="Lefort F."/>
        </authorList>
    </citation>
    <scope>NUCLEOTIDE SEQUENCE [LARGE SCALE GENOMIC DNA]</scope>
    <source>
        <strain evidence="2 3">UASWS1574</strain>
    </source>
</reference>
<dbReference type="EMBL" id="LXEY01000111">
    <property type="protein sequence ID" value="OAV52156.1"/>
    <property type="molecule type" value="Genomic_DNA"/>
</dbReference>
<organism evidence="2 3">
    <name type="scientific">Enteractinococcus helveticum</name>
    <dbReference type="NCBI Taxonomy" id="1837282"/>
    <lineage>
        <taxon>Bacteria</taxon>
        <taxon>Bacillati</taxon>
        <taxon>Actinomycetota</taxon>
        <taxon>Actinomycetes</taxon>
        <taxon>Micrococcales</taxon>
        <taxon>Micrococcaceae</taxon>
    </lineage>
</organism>
<name>A0A1B7LVA2_9MICC</name>
<proteinExistence type="inferred from homology"/>
<evidence type="ECO:0000256" key="1">
    <source>
        <dbReference type="HAMAP-Rule" id="MF_00775"/>
    </source>
</evidence>
<dbReference type="Proteomes" id="UP000078292">
    <property type="component" value="Unassembled WGS sequence"/>
</dbReference>
<gene>
    <name evidence="2" type="ORF">A6F49_01155</name>
</gene>